<feature type="compositionally biased region" description="Polar residues" evidence="1">
    <location>
        <begin position="366"/>
        <end position="379"/>
    </location>
</feature>
<evidence type="ECO:0000259" key="2">
    <source>
        <dbReference type="Pfam" id="PF13240"/>
    </source>
</evidence>
<dbReference type="InterPro" id="IPR031248">
    <property type="entry name" value="RNF213"/>
</dbReference>
<feature type="compositionally biased region" description="Polar residues" evidence="1">
    <location>
        <begin position="134"/>
        <end position="152"/>
    </location>
</feature>
<accession>A0AAN8ADW5</accession>
<proteinExistence type="predicted"/>
<feature type="compositionally biased region" description="Polar residues" evidence="1">
    <location>
        <begin position="494"/>
        <end position="510"/>
    </location>
</feature>
<reference evidence="3 4" key="2">
    <citation type="journal article" date="2023" name="Mol. Biol. Evol.">
        <title>Genomics of Secondarily Temperate Adaptation in the Only Non-Antarctic Icefish.</title>
        <authorList>
            <person name="Rivera-Colon A.G."/>
            <person name="Rayamajhi N."/>
            <person name="Minhas B.F."/>
            <person name="Madrigal G."/>
            <person name="Bilyk K.T."/>
            <person name="Yoon V."/>
            <person name="Hune M."/>
            <person name="Gregory S."/>
            <person name="Cheng C.H.C."/>
            <person name="Catchen J.M."/>
        </authorList>
    </citation>
    <scope>NUCLEOTIDE SEQUENCE [LARGE SCALE GENOMIC DNA]</scope>
    <source>
        <strain evidence="3">JMC-PN-2008</strain>
    </source>
</reference>
<feature type="compositionally biased region" description="Low complexity" evidence="1">
    <location>
        <begin position="477"/>
        <end position="493"/>
    </location>
</feature>
<dbReference type="GO" id="GO:0016020">
    <property type="term" value="C:membrane"/>
    <property type="evidence" value="ECO:0007669"/>
    <property type="project" value="TreeGrafter"/>
</dbReference>
<feature type="compositionally biased region" description="Basic residues" evidence="1">
    <location>
        <begin position="81"/>
        <end position="95"/>
    </location>
</feature>
<evidence type="ECO:0000256" key="1">
    <source>
        <dbReference type="SAM" id="MobiDB-lite"/>
    </source>
</evidence>
<dbReference type="GO" id="GO:0005730">
    <property type="term" value="C:nucleolus"/>
    <property type="evidence" value="ECO:0007669"/>
    <property type="project" value="TreeGrafter"/>
</dbReference>
<evidence type="ECO:0000313" key="3">
    <source>
        <dbReference type="EMBL" id="KAK5856258.1"/>
    </source>
</evidence>
<reference evidence="3 4" key="1">
    <citation type="journal article" date="2023" name="Genes (Basel)">
        <title>Chromosome-Level Genome Assembly and Circadian Gene Repertoire of the Patagonia Blennie Eleginops maclovinus-The Closest Ancestral Proxy of Antarctic Cryonotothenioids.</title>
        <authorList>
            <person name="Cheng C.C."/>
            <person name="Rivera-Colon A.G."/>
            <person name="Minhas B.F."/>
            <person name="Wilson L."/>
            <person name="Rayamajhi N."/>
            <person name="Vargas-Chacoff L."/>
            <person name="Catchen J.M."/>
        </authorList>
    </citation>
    <scope>NUCLEOTIDE SEQUENCE [LARGE SCALE GENOMIC DNA]</scope>
    <source>
        <strain evidence="3">JMC-PN-2008</strain>
    </source>
</reference>
<dbReference type="Proteomes" id="UP001346869">
    <property type="component" value="Unassembled WGS sequence"/>
</dbReference>
<feature type="domain" description="Zinc-ribbon" evidence="2">
    <location>
        <begin position="2"/>
        <end position="23"/>
    </location>
</feature>
<dbReference type="PANTHER" id="PTHR22605:SF18">
    <property type="entry name" value="E3 UBIQUITIN-PROTEIN LIGASE RNF213-ALPHA"/>
    <property type="match status" value="1"/>
</dbReference>
<dbReference type="GO" id="GO:0004842">
    <property type="term" value="F:ubiquitin-protein transferase activity"/>
    <property type="evidence" value="ECO:0007669"/>
    <property type="project" value="InterPro"/>
</dbReference>
<dbReference type="GO" id="GO:2000051">
    <property type="term" value="P:negative regulation of non-canonical Wnt signaling pathway"/>
    <property type="evidence" value="ECO:0007669"/>
    <property type="project" value="TreeGrafter"/>
</dbReference>
<feature type="compositionally biased region" description="Polar residues" evidence="1">
    <location>
        <begin position="395"/>
        <end position="413"/>
    </location>
</feature>
<sequence length="1830" mass="207487">MYCPDCGHTISKKAKFCSECGLKLSVQPANTQDRSDQPKSLVADSEGTAVKSVSQNIDPPVDNKESNRFPKRQNDETINNPKKKKKKRKRNKKKKEGQDMSHVSLGDNQGKKNQGGRDSSDNESSDTALDETPDSLQDGPSSLESQPSSVAANNPAALSEDKQVVQSEKEAFALEARTPINSGDAPGVTVEGESNALKSAQNQNLNSTPADNPTPVSKDTKSEASQAGSGKATDLKDQKTEMESSRKKKDLDVNKPQAMDQNANIEKNDNPTGLTKQKGKSQQEQKQNQMVFDPKTPSKADPTGSSMDRGETMGVPQSGSEQDSMAKPSSNKRSKHDSQEPSTHAEPPPESSKKKKDSAANKSPAMDQNANIENNEKPTGQSKQKGKSQEEQKQNQMVFGSQTPSKADPTGSSVDAEVTKGVPKPTSNKGSKHDSQEPSTHAEPPPESSKKKKDSAANKSPAMDQNANIENNEKPTGQSKQKGKSQQEQKQNQMVFGSQTPSKADPTGSSVDAEETKGVPKPTSDKGSKHDSQEPSTHAEPPPERLTRNKNIAAGDRLTIYFHAVLSKDFKFDPEEDHIFIRAGAPIGTWDNNVVELFLTRDLGDHGFLVEGNLPTFKTQAESVSIPYKYIVYNKKKSKYEYEYIYKLDSTAHTTNRCLFVKRGLVNEDGDWHQYDDIICAEPSQNMLKRLKEKLWPDQRKNLIQGREIAGNIMLESIFDLLRSWTDTNLRSFLIQLNQFCQVYGEPFVYEERQKKWYSLNYGEEDVKKMLKEFMLTKVIPQLRKDGGEMLYTQDPMRAAVIMLCVWRQHKFRLNNGELNQLCNVLCSRKREKEEFLRYWAEFSQDVAILNKDLIEGLVFLIKAVKTEGMPRWILVLPLLHLLKGSIKPFEVPTSGNSKYGVVWAGLQGLEIGTSASYMNSEDRKSIVNLMKSHRHLMDVDALFVRSCMYLIPLDDLMECNIIDIELLDMLHVFNNKAPQEITSGNYQTVSHILSHIQERLVEEKYSLFTEAYRRECLETSVKLLDKLCKGVKPASYTQNYPDITVACMNLVASVSDFVHCNKPQETQKGENEQQNAKELISRAMSIMRNWVSQSYRQSLLNRNFSSMYTRVEATPETEMWNNILSIQFNDKDCTKVWRETFTLDFEGKYKQESVVDQTEFYCTKIEELSKSCPLVAASVERCALEAVTALCQTKSEGKLFDKIKVNWKFGKLISAIIEKSWPKDCQGNYQEDEQLVLRHLLSWTAAKDYFKLHGADEKLIKELSQDARDRIAIAISSFTAINNQLVNGTIKTSLLKIILERRNTFLDLLKIECLSENEQYRDTGKMRRLLDSREDELKDVYHEKALVDIVLTMCNKLGELMTVDLEDMAERQQVNIESMQLNDFMEVHPFQQLPSPNAGIVTYFNLGEEIKNMAEILFTFTDSHIFKVCWENRAKLMVAEEMEDADAVELQIADINATPEMIHENIFKPCYDEYKDIYTRLKNGSIRLEEVNQLFRDYKGRYEELAKDLDIMCKIDKSTDKQWIHSRVQQIEQYHELHLAVASAQIIMKVKETLGLQGDFRVLETLTEVSHANFQNEQLNRIDNDLMQAKMVLVDITDAHRLCLKELELRGHFVNWVKDSLEDINELKVFVDLASISAGENDMDVDRVACFHDAVQGYSSMLYELKPDAGFDIFKEVLEKLWKALRNDSKLPDKLRDSARHLEWLKTVKDSHGSVELSSLSLASAINSKGIYLISAQNVKKLSLDTALKLQIPEEHDEGRQMRCYSLEDLRELQNKLMLMSGKGDQGQNEVDHFSEVFASVQRLTEAFIALYTAGNPLFRHWKHRSTAV</sequence>
<protein>
    <recommendedName>
        <fullName evidence="2">Zinc-ribbon domain-containing protein</fullName>
    </recommendedName>
</protein>
<dbReference type="Pfam" id="PF13240">
    <property type="entry name" value="Zn_Ribbon_1"/>
    <property type="match status" value="1"/>
</dbReference>
<keyword evidence="4" id="KW-1185">Reference proteome</keyword>
<name>A0AAN8ADW5_ELEMC</name>
<feature type="compositionally biased region" description="Polar residues" evidence="1">
    <location>
        <begin position="315"/>
        <end position="329"/>
    </location>
</feature>
<feature type="compositionally biased region" description="Polar residues" evidence="1">
    <location>
        <begin position="259"/>
        <end position="275"/>
    </location>
</feature>
<gene>
    <name evidence="3" type="ORF">PBY51_007866</name>
</gene>
<feature type="compositionally biased region" description="Low complexity" evidence="1">
    <location>
        <begin position="280"/>
        <end position="289"/>
    </location>
</feature>
<feature type="compositionally biased region" description="Basic and acidic residues" evidence="1">
    <location>
        <begin position="61"/>
        <end position="75"/>
    </location>
</feature>
<comment type="caution">
    <text evidence="3">The sequence shown here is derived from an EMBL/GenBank/DDBJ whole genome shotgun (WGS) entry which is preliminary data.</text>
</comment>
<feature type="compositionally biased region" description="Basic and acidic residues" evidence="1">
    <location>
        <begin position="514"/>
        <end position="533"/>
    </location>
</feature>
<feature type="region of interest" description="Disordered" evidence="1">
    <location>
        <begin position="26"/>
        <end position="551"/>
    </location>
</feature>
<dbReference type="InterPro" id="IPR026870">
    <property type="entry name" value="Zinc_ribbon_dom"/>
</dbReference>
<dbReference type="GO" id="GO:0016887">
    <property type="term" value="F:ATP hydrolysis activity"/>
    <property type="evidence" value="ECO:0007669"/>
    <property type="project" value="InterPro"/>
</dbReference>
<dbReference type="PANTHER" id="PTHR22605">
    <property type="entry name" value="RZ-TYPE DOMAIN-CONTAINING PROTEIN"/>
    <property type="match status" value="1"/>
</dbReference>
<feature type="compositionally biased region" description="Basic and acidic residues" evidence="1">
    <location>
        <begin position="233"/>
        <end position="253"/>
    </location>
</feature>
<feature type="compositionally biased region" description="Polar residues" evidence="1">
    <location>
        <begin position="463"/>
        <end position="476"/>
    </location>
</feature>
<feature type="compositionally biased region" description="Acidic residues" evidence="1">
    <location>
        <begin position="121"/>
        <end position="133"/>
    </location>
</feature>
<dbReference type="GO" id="GO:0002040">
    <property type="term" value="P:sprouting angiogenesis"/>
    <property type="evidence" value="ECO:0007669"/>
    <property type="project" value="TreeGrafter"/>
</dbReference>
<feature type="compositionally biased region" description="Polar residues" evidence="1">
    <location>
        <begin position="196"/>
        <end position="228"/>
    </location>
</feature>
<dbReference type="GO" id="GO:0005829">
    <property type="term" value="C:cytosol"/>
    <property type="evidence" value="ECO:0007669"/>
    <property type="project" value="TreeGrafter"/>
</dbReference>
<dbReference type="EMBL" id="JAUZQC010000017">
    <property type="protein sequence ID" value="KAK5856258.1"/>
    <property type="molecule type" value="Genomic_DNA"/>
</dbReference>
<feature type="compositionally biased region" description="Basic and acidic residues" evidence="1">
    <location>
        <begin position="159"/>
        <end position="172"/>
    </location>
</feature>
<organism evidence="3 4">
    <name type="scientific">Eleginops maclovinus</name>
    <name type="common">Patagonian blennie</name>
    <name type="synonym">Eleginus maclovinus</name>
    <dbReference type="NCBI Taxonomy" id="56733"/>
    <lineage>
        <taxon>Eukaryota</taxon>
        <taxon>Metazoa</taxon>
        <taxon>Chordata</taxon>
        <taxon>Craniata</taxon>
        <taxon>Vertebrata</taxon>
        <taxon>Euteleostomi</taxon>
        <taxon>Actinopterygii</taxon>
        <taxon>Neopterygii</taxon>
        <taxon>Teleostei</taxon>
        <taxon>Neoteleostei</taxon>
        <taxon>Acanthomorphata</taxon>
        <taxon>Eupercaria</taxon>
        <taxon>Perciformes</taxon>
        <taxon>Notothenioidei</taxon>
        <taxon>Eleginopidae</taxon>
        <taxon>Eleginops</taxon>
    </lineage>
</organism>
<dbReference type="GO" id="GO:0006511">
    <property type="term" value="P:ubiquitin-dependent protein catabolic process"/>
    <property type="evidence" value="ECO:0007669"/>
    <property type="project" value="TreeGrafter"/>
</dbReference>
<evidence type="ECO:0000313" key="4">
    <source>
        <dbReference type="Proteomes" id="UP001346869"/>
    </source>
</evidence>